<comment type="caution">
    <text evidence="3">The sequence shown here is derived from an EMBL/GenBank/DDBJ whole genome shotgun (WGS) entry which is preliminary data.</text>
</comment>
<evidence type="ECO:0000259" key="2">
    <source>
        <dbReference type="Pfam" id="PF13248"/>
    </source>
</evidence>
<protein>
    <submittedName>
        <fullName evidence="3">Zinc ribbon domain-containing protein</fullName>
    </submittedName>
</protein>
<keyword evidence="1" id="KW-1133">Transmembrane helix</keyword>
<feature type="domain" description="Putative zinc-ribbon" evidence="2">
    <location>
        <begin position="113"/>
        <end position="136"/>
    </location>
</feature>
<sequence>MKKDATLKVIVFSVLGLLILWLASSLLFSTGNGISVNFRGYYGGEHMYMGNGYGFGFGGTISVLLMFLIKILLFVFVVALIIGLILVVKNSIFTPEDIATIKGAFTSKNQLPKKVCDACGKELDTKWKVCPYCGKEVHNTIEV</sequence>
<dbReference type="AlphaFoldDB" id="A0A399IJG4"/>
<evidence type="ECO:0000313" key="3">
    <source>
        <dbReference type="EMBL" id="RII32597.1"/>
    </source>
</evidence>
<dbReference type="RefSeq" id="WP_119368074.1">
    <property type="nucleotide sequence ID" value="NZ_QXDJ01000007.1"/>
</dbReference>
<dbReference type="Proteomes" id="UP000265930">
    <property type="component" value="Unassembled WGS sequence"/>
</dbReference>
<organism evidence="3 4">
    <name type="scientific">Clostridium chromiireducens</name>
    <dbReference type="NCBI Taxonomy" id="225345"/>
    <lineage>
        <taxon>Bacteria</taxon>
        <taxon>Bacillati</taxon>
        <taxon>Bacillota</taxon>
        <taxon>Clostridia</taxon>
        <taxon>Eubacteriales</taxon>
        <taxon>Clostridiaceae</taxon>
        <taxon>Clostridium</taxon>
    </lineage>
</organism>
<keyword evidence="1" id="KW-0812">Transmembrane</keyword>
<dbReference type="InterPro" id="IPR059113">
    <property type="entry name" value="Znf_ribbon"/>
</dbReference>
<accession>A0A399IJG4</accession>
<proteinExistence type="predicted"/>
<name>A0A399IJG4_9CLOT</name>
<keyword evidence="1" id="KW-0472">Membrane</keyword>
<reference evidence="3 4" key="1">
    <citation type="submission" date="2018-08" db="EMBL/GenBank/DDBJ databases">
        <title>Genome of Clostridium chromiireducens C1, DSM12136.</title>
        <authorList>
            <person name="Xing M."/>
            <person name="Wei Y."/>
            <person name="Ang E.L."/>
            <person name="Zhao H."/>
            <person name="Zhang Y."/>
        </authorList>
    </citation>
    <scope>NUCLEOTIDE SEQUENCE [LARGE SCALE GENOMIC DNA]</scope>
    <source>
        <strain evidence="3 4">C1</strain>
    </source>
</reference>
<evidence type="ECO:0000313" key="4">
    <source>
        <dbReference type="Proteomes" id="UP000265930"/>
    </source>
</evidence>
<feature type="transmembrane region" description="Helical" evidence="1">
    <location>
        <begin position="57"/>
        <end position="88"/>
    </location>
</feature>
<evidence type="ECO:0000256" key="1">
    <source>
        <dbReference type="SAM" id="Phobius"/>
    </source>
</evidence>
<gene>
    <name evidence="3" type="ORF">D2A34_23315</name>
</gene>
<dbReference type="Pfam" id="PF13248">
    <property type="entry name" value="Zn_ribbon_3"/>
    <property type="match status" value="1"/>
</dbReference>
<dbReference type="EMBL" id="QXDJ01000007">
    <property type="protein sequence ID" value="RII32597.1"/>
    <property type="molecule type" value="Genomic_DNA"/>
</dbReference>